<dbReference type="Proteomes" id="UP000254893">
    <property type="component" value="Unassembled WGS sequence"/>
</dbReference>
<dbReference type="Gene3D" id="1.10.260.40">
    <property type="entry name" value="lambda repressor-like DNA-binding domains"/>
    <property type="match status" value="1"/>
</dbReference>
<evidence type="ECO:0000313" key="2">
    <source>
        <dbReference type="EMBL" id="SUJ26510.1"/>
    </source>
</evidence>
<dbReference type="CDD" id="cd00093">
    <property type="entry name" value="HTH_XRE"/>
    <property type="match status" value="1"/>
</dbReference>
<dbReference type="InterPro" id="IPR010982">
    <property type="entry name" value="Lambda_DNA-bd_dom_sf"/>
</dbReference>
<protein>
    <recommendedName>
        <fullName evidence="1">HTH cro/C1-type domain-containing protein</fullName>
    </recommendedName>
</protein>
<dbReference type="EMBL" id="UGYW01000002">
    <property type="protein sequence ID" value="SUJ26510.1"/>
    <property type="molecule type" value="Genomic_DNA"/>
</dbReference>
<proteinExistence type="predicted"/>
<dbReference type="RefSeq" id="WP_115171331.1">
    <property type="nucleotide sequence ID" value="NZ_UGYW01000002.1"/>
</dbReference>
<gene>
    <name evidence="2" type="ORF">NCTC11388_03966</name>
</gene>
<dbReference type="InterPro" id="IPR001387">
    <property type="entry name" value="Cro/C1-type_HTH"/>
</dbReference>
<feature type="domain" description="HTH cro/C1-type" evidence="1">
    <location>
        <begin position="20"/>
        <end position="40"/>
    </location>
</feature>
<name>A0A380CQC1_SPHSI</name>
<evidence type="ECO:0000259" key="1">
    <source>
        <dbReference type="PROSITE" id="PS50943"/>
    </source>
</evidence>
<dbReference type="GO" id="GO:0003677">
    <property type="term" value="F:DNA binding"/>
    <property type="evidence" value="ECO:0007669"/>
    <property type="project" value="InterPro"/>
</dbReference>
<sequence length="183" mass="21247">MGLKKAKERDYARVLFVSENLSQKELAERVGVTEKTVSKWIDEGEWRKLKRSLLNTRHNQLNMLYDQLEWLNNHIATRKVIYDIPDYLLIPQKKELPDGTVIEEYTQFDETNYPVKIGNVATSKEADSLLKLSASINRLEVETSIGETVEVAQAVIEFIRQNNLDDAKKMTAWFDLFIQSKLK</sequence>
<evidence type="ECO:0000313" key="3">
    <source>
        <dbReference type="Proteomes" id="UP000254893"/>
    </source>
</evidence>
<dbReference type="SUPFAM" id="SSF47413">
    <property type="entry name" value="lambda repressor-like DNA-binding domains"/>
    <property type="match status" value="1"/>
</dbReference>
<organism evidence="2 3">
    <name type="scientific">Sphingobacterium spiritivorum</name>
    <name type="common">Flavobacterium spiritivorum</name>
    <dbReference type="NCBI Taxonomy" id="258"/>
    <lineage>
        <taxon>Bacteria</taxon>
        <taxon>Pseudomonadati</taxon>
        <taxon>Bacteroidota</taxon>
        <taxon>Sphingobacteriia</taxon>
        <taxon>Sphingobacteriales</taxon>
        <taxon>Sphingobacteriaceae</taxon>
        <taxon>Sphingobacterium</taxon>
    </lineage>
</organism>
<accession>A0A380CQC1</accession>
<dbReference type="Pfam" id="PF01381">
    <property type="entry name" value="HTH_3"/>
    <property type="match status" value="1"/>
</dbReference>
<dbReference type="AlphaFoldDB" id="A0A380CQC1"/>
<reference evidence="2 3" key="1">
    <citation type="submission" date="2018-06" db="EMBL/GenBank/DDBJ databases">
        <authorList>
            <consortium name="Pathogen Informatics"/>
            <person name="Doyle S."/>
        </authorList>
    </citation>
    <scope>NUCLEOTIDE SEQUENCE [LARGE SCALE GENOMIC DNA]</scope>
    <source>
        <strain evidence="2 3">NCTC11388</strain>
    </source>
</reference>
<dbReference type="PROSITE" id="PS50943">
    <property type="entry name" value="HTH_CROC1"/>
    <property type="match status" value="1"/>
</dbReference>